<dbReference type="AlphaFoldDB" id="A0A5C3MQX3"/>
<proteinExistence type="inferred from homology"/>
<feature type="region of interest" description="Disordered" evidence="2">
    <location>
        <begin position="257"/>
        <end position="283"/>
    </location>
</feature>
<evidence type="ECO:0000313" key="5">
    <source>
        <dbReference type="Proteomes" id="UP000305948"/>
    </source>
</evidence>
<dbReference type="InterPro" id="IPR027193">
    <property type="entry name" value="Noc4"/>
</dbReference>
<dbReference type="GO" id="GO:0030692">
    <property type="term" value="C:Noc4p-Nop14p complex"/>
    <property type="evidence" value="ECO:0007669"/>
    <property type="project" value="TreeGrafter"/>
</dbReference>
<reference evidence="4 5" key="1">
    <citation type="journal article" date="2019" name="Nat. Ecol. Evol.">
        <title>Megaphylogeny resolves global patterns of mushroom evolution.</title>
        <authorList>
            <person name="Varga T."/>
            <person name="Krizsan K."/>
            <person name="Foldi C."/>
            <person name="Dima B."/>
            <person name="Sanchez-Garcia M."/>
            <person name="Sanchez-Ramirez S."/>
            <person name="Szollosi G.J."/>
            <person name="Szarkandi J.G."/>
            <person name="Papp V."/>
            <person name="Albert L."/>
            <person name="Andreopoulos W."/>
            <person name="Angelini C."/>
            <person name="Antonin V."/>
            <person name="Barry K.W."/>
            <person name="Bougher N.L."/>
            <person name="Buchanan P."/>
            <person name="Buyck B."/>
            <person name="Bense V."/>
            <person name="Catcheside P."/>
            <person name="Chovatia M."/>
            <person name="Cooper J."/>
            <person name="Damon W."/>
            <person name="Desjardin D."/>
            <person name="Finy P."/>
            <person name="Geml J."/>
            <person name="Haridas S."/>
            <person name="Hughes K."/>
            <person name="Justo A."/>
            <person name="Karasinski D."/>
            <person name="Kautmanova I."/>
            <person name="Kiss B."/>
            <person name="Kocsube S."/>
            <person name="Kotiranta H."/>
            <person name="LaButti K.M."/>
            <person name="Lechner B.E."/>
            <person name="Liimatainen K."/>
            <person name="Lipzen A."/>
            <person name="Lukacs Z."/>
            <person name="Mihaltcheva S."/>
            <person name="Morgado L.N."/>
            <person name="Niskanen T."/>
            <person name="Noordeloos M.E."/>
            <person name="Ohm R.A."/>
            <person name="Ortiz-Santana B."/>
            <person name="Ovrebo C."/>
            <person name="Racz N."/>
            <person name="Riley R."/>
            <person name="Savchenko A."/>
            <person name="Shiryaev A."/>
            <person name="Soop K."/>
            <person name="Spirin V."/>
            <person name="Szebenyi C."/>
            <person name="Tomsovsky M."/>
            <person name="Tulloss R.E."/>
            <person name="Uehling J."/>
            <person name="Grigoriev I.V."/>
            <person name="Vagvolgyi C."/>
            <person name="Papp T."/>
            <person name="Martin F.M."/>
            <person name="Miettinen O."/>
            <person name="Hibbett D.S."/>
            <person name="Nagy L.G."/>
        </authorList>
    </citation>
    <scope>NUCLEOTIDE SEQUENCE [LARGE SCALE GENOMIC DNA]</scope>
    <source>
        <strain evidence="4 5">OMC1185</strain>
    </source>
</reference>
<protein>
    <submittedName>
        <fullName evidence="4">Ribosome biogenesis protein Noc4</fullName>
    </submittedName>
</protein>
<evidence type="ECO:0000256" key="2">
    <source>
        <dbReference type="SAM" id="MobiDB-lite"/>
    </source>
</evidence>
<dbReference type="EMBL" id="ML213527">
    <property type="protein sequence ID" value="TFK46766.1"/>
    <property type="molecule type" value="Genomic_DNA"/>
</dbReference>
<name>A0A5C3MQX3_9AGAM</name>
<dbReference type="GO" id="GO:0042254">
    <property type="term" value="P:ribosome biogenesis"/>
    <property type="evidence" value="ECO:0007669"/>
    <property type="project" value="InterPro"/>
</dbReference>
<feature type="region of interest" description="Disordered" evidence="2">
    <location>
        <begin position="292"/>
        <end position="311"/>
    </location>
</feature>
<keyword evidence="5" id="KW-1185">Reference proteome</keyword>
<feature type="domain" description="CCAAT-binding factor" evidence="3">
    <location>
        <begin position="393"/>
        <end position="560"/>
    </location>
</feature>
<dbReference type="Pfam" id="PF03914">
    <property type="entry name" value="CBF"/>
    <property type="match status" value="1"/>
</dbReference>
<evidence type="ECO:0000313" key="4">
    <source>
        <dbReference type="EMBL" id="TFK46766.1"/>
    </source>
</evidence>
<sequence length="633" mass="71444">MHSLPPAKRRKLSPPPTKPSPSLKQIAELESNLTTAISSSGSLNTLDDLVTVTQRSRDALVVSKGIYSLYRVFVMIVDKGMLNTKGEEGRVVRGWIWERLSGYGEYLVGLMTDDEKALRTSALQILFSLLKHLSSASTLSEKANNAKAQPQFHNAYFKRIVRGLLLCPVSPRLRNKAEGEGGRQLDADVRDQFLDTWLSVYDDIRWFFLRETSNLMMSLNQNEKPVAVESLVSLLERLTTFPTDASELNAWWVEELGSKPPKPGKGATEDDEDPSSGVPDDAEDDWRKFFDEEREANDPTTKTKSKKTGPAARLHTLTIHQSLHSLPAHRAVFTRAWLFVLQQLSALDADSRRRVSVRILNVMHQGVLPHLTRPVLVMDWVASCVDYGGAVGLLGLNTLFVLMREYNLDYPAFYTRLYAFLDRDILHLKHRARFFRMAELFLSSTHLPATILASFVKKLARLSLNAPPAAIITLVPFTYNILKRHPTLMGMIHRIADADEDMGGCLRFLCPVPHDLSDVFLCADPFDVNEPNPTLTNALSSSLWELYTHRNHYHPAVSTLVRIFEEAFTKPSYGLEDFLDHTYATLFENETKGQVRKEPVVEEDELGMVAFPVAGMDANDRREGDVISELWCF</sequence>
<feature type="region of interest" description="Disordered" evidence="2">
    <location>
        <begin position="1"/>
        <end position="22"/>
    </location>
</feature>
<accession>A0A5C3MQX3</accession>
<dbReference type="PANTHER" id="PTHR12455">
    <property type="entry name" value="NUCLEOLAR COMPLEX PROTEIN 4"/>
    <property type="match status" value="1"/>
</dbReference>
<dbReference type="GO" id="GO:0032040">
    <property type="term" value="C:small-subunit processome"/>
    <property type="evidence" value="ECO:0007669"/>
    <property type="project" value="TreeGrafter"/>
</dbReference>
<dbReference type="Proteomes" id="UP000305948">
    <property type="component" value="Unassembled WGS sequence"/>
</dbReference>
<dbReference type="InterPro" id="IPR005612">
    <property type="entry name" value="CCAAT-binding_factor"/>
</dbReference>
<dbReference type="PANTHER" id="PTHR12455:SF0">
    <property type="entry name" value="NUCLEOLAR COMPLEX PROTEIN 4 HOMOLOG"/>
    <property type="match status" value="1"/>
</dbReference>
<evidence type="ECO:0000256" key="1">
    <source>
        <dbReference type="ARBA" id="ARBA00007797"/>
    </source>
</evidence>
<comment type="similarity">
    <text evidence="1">Belongs to the CBF/MAK21 family.</text>
</comment>
<feature type="compositionally biased region" description="Acidic residues" evidence="2">
    <location>
        <begin position="269"/>
        <end position="283"/>
    </location>
</feature>
<evidence type="ECO:0000259" key="3">
    <source>
        <dbReference type="Pfam" id="PF03914"/>
    </source>
</evidence>
<dbReference type="OrthoDB" id="10263185at2759"/>
<dbReference type="STRING" id="5364.A0A5C3MQX3"/>
<gene>
    <name evidence="4" type="ORF">OE88DRAFT_1687083</name>
</gene>
<organism evidence="4 5">
    <name type="scientific">Heliocybe sulcata</name>
    <dbReference type="NCBI Taxonomy" id="5364"/>
    <lineage>
        <taxon>Eukaryota</taxon>
        <taxon>Fungi</taxon>
        <taxon>Dikarya</taxon>
        <taxon>Basidiomycota</taxon>
        <taxon>Agaricomycotina</taxon>
        <taxon>Agaricomycetes</taxon>
        <taxon>Gloeophyllales</taxon>
        <taxon>Gloeophyllaceae</taxon>
        <taxon>Heliocybe</taxon>
    </lineage>
</organism>